<dbReference type="GO" id="GO:0005737">
    <property type="term" value="C:cytoplasm"/>
    <property type="evidence" value="ECO:0007669"/>
    <property type="project" value="TreeGrafter"/>
</dbReference>
<feature type="site" description="Deprotonates C-terminal active site Cys" evidence="9">
    <location>
        <position position="23"/>
    </location>
</feature>
<evidence type="ECO:0000256" key="9">
    <source>
        <dbReference type="PIRSR" id="PIRSR000077-1"/>
    </source>
</evidence>
<feature type="site" description="Contributes to redox potential value" evidence="9">
    <location>
        <position position="31"/>
    </location>
</feature>
<dbReference type="EMBL" id="LTBA01000005">
    <property type="protein sequence ID" value="KYH35236.1"/>
    <property type="molecule type" value="Genomic_DNA"/>
</dbReference>
<organism evidence="12 13">
    <name type="scientific">Clostridium tepidiprofundi DSM 19306</name>
    <dbReference type="NCBI Taxonomy" id="1121338"/>
    <lineage>
        <taxon>Bacteria</taxon>
        <taxon>Bacillati</taxon>
        <taxon>Bacillota</taxon>
        <taxon>Clostridia</taxon>
        <taxon>Eubacteriales</taxon>
        <taxon>Clostridiaceae</taxon>
        <taxon>Clostridium</taxon>
    </lineage>
</organism>
<dbReference type="RefSeq" id="WP_066823089.1">
    <property type="nucleotide sequence ID" value="NZ_LTBA01000005.1"/>
</dbReference>
<dbReference type="STRING" id="1121338.CLTEP_08610"/>
<evidence type="ECO:0000313" key="13">
    <source>
        <dbReference type="Proteomes" id="UP000075531"/>
    </source>
</evidence>
<comment type="caution">
    <text evidence="12">The sequence shown here is derived from an EMBL/GenBank/DDBJ whole genome shotgun (WGS) entry which is preliminary data.</text>
</comment>
<evidence type="ECO:0000256" key="7">
    <source>
        <dbReference type="NCBIfam" id="TIGR01068"/>
    </source>
</evidence>
<keyword evidence="13" id="KW-1185">Reference proteome</keyword>
<sequence length="104" mass="11664">MLHVNQGSFVKEVLESDKPVVVDFWAEWCGPCKMLSPVIEEAEKEIAPKAKFVKINVDDNPALAQQFGIASIPTVMVFDKGNVKDTMIGFRPKNDIVNFVERNL</sequence>
<evidence type="ECO:0000256" key="1">
    <source>
        <dbReference type="ARBA" id="ARBA00008987"/>
    </source>
</evidence>
<dbReference type="GO" id="GO:0015035">
    <property type="term" value="F:protein-disulfide reductase activity"/>
    <property type="evidence" value="ECO:0007669"/>
    <property type="project" value="UniProtKB-UniRule"/>
</dbReference>
<gene>
    <name evidence="12" type="ORF">CLTEP_08610</name>
</gene>
<dbReference type="PANTHER" id="PTHR45663">
    <property type="entry name" value="GEO12009P1"/>
    <property type="match status" value="1"/>
</dbReference>
<proteinExistence type="inferred from homology"/>
<feature type="active site" description="Nucleophile" evidence="9">
    <location>
        <position position="29"/>
    </location>
</feature>
<evidence type="ECO:0000256" key="5">
    <source>
        <dbReference type="ARBA" id="ARBA00023157"/>
    </source>
</evidence>
<evidence type="ECO:0000256" key="6">
    <source>
        <dbReference type="ARBA" id="ARBA00023284"/>
    </source>
</evidence>
<dbReference type="AlphaFoldDB" id="A0A151B5R9"/>
<dbReference type="Gene3D" id="3.40.30.10">
    <property type="entry name" value="Glutaredoxin"/>
    <property type="match status" value="1"/>
</dbReference>
<feature type="disulfide bond" description="Redox-active" evidence="10">
    <location>
        <begin position="29"/>
        <end position="32"/>
    </location>
</feature>
<feature type="site" description="Contributes to redox potential value" evidence="9">
    <location>
        <position position="30"/>
    </location>
</feature>
<feature type="active site" description="Nucleophile" evidence="9">
    <location>
        <position position="32"/>
    </location>
</feature>
<dbReference type="PIRSF" id="PIRSF000077">
    <property type="entry name" value="Thioredoxin"/>
    <property type="match status" value="1"/>
</dbReference>
<comment type="similarity">
    <text evidence="1 8">Belongs to the thioredoxin family.</text>
</comment>
<evidence type="ECO:0000256" key="2">
    <source>
        <dbReference type="ARBA" id="ARBA00020570"/>
    </source>
</evidence>
<reference evidence="12 13" key="1">
    <citation type="submission" date="2016-02" db="EMBL/GenBank/DDBJ databases">
        <title>Genome sequence of Clostridium tepidiprofundi DSM 19306.</title>
        <authorList>
            <person name="Poehlein A."/>
            <person name="Daniel R."/>
        </authorList>
    </citation>
    <scope>NUCLEOTIDE SEQUENCE [LARGE SCALE GENOMIC DNA]</scope>
    <source>
        <strain evidence="12 13">DSM 19306</strain>
    </source>
</reference>
<dbReference type="PRINTS" id="PR00421">
    <property type="entry name" value="THIOREDOXIN"/>
</dbReference>
<dbReference type="OrthoDB" id="9790390at2"/>
<dbReference type="FunFam" id="3.40.30.10:FF:000001">
    <property type="entry name" value="Thioredoxin"/>
    <property type="match status" value="1"/>
</dbReference>
<dbReference type="NCBIfam" id="TIGR01068">
    <property type="entry name" value="thioredoxin"/>
    <property type="match status" value="1"/>
</dbReference>
<keyword evidence="6 10" id="KW-0676">Redox-active center</keyword>
<evidence type="ECO:0000313" key="12">
    <source>
        <dbReference type="EMBL" id="KYH35236.1"/>
    </source>
</evidence>
<evidence type="ECO:0000256" key="4">
    <source>
        <dbReference type="ARBA" id="ARBA00022982"/>
    </source>
</evidence>
<feature type="domain" description="Thioredoxin" evidence="11">
    <location>
        <begin position="1"/>
        <end position="104"/>
    </location>
</feature>
<dbReference type="InterPro" id="IPR005746">
    <property type="entry name" value="Thioredoxin"/>
</dbReference>
<dbReference type="Proteomes" id="UP000075531">
    <property type="component" value="Unassembled WGS sequence"/>
</dbReference>
<accession>A0A151B5R9</accession>
<dbReference type="PATRIC" id="fig|1121338.3.peg.881"/>
<dbReference type="CDD" id="cd02947">
    <property type="entry name" value="TRX_family"/>
    <property type="match status" value="1"/>
</dbReference>
<dbReference type="Pfam" id="PF00085">
    <property type="entry name" value="Thioredoxin"/>
    <property type="match status" value="1"/>
</dbReference>
<protein>
    <recommendedName>
        <fullName evidence="2 7">Thioredoxin</fullName>
    </recommendedName>
</protein>
<evidence type="ECO:0000256" key="3">
    <source>
        <dbReference type="ARBA" id="ARBA00022448"/>
    </source>
</evidence>
<evidence type="ECO:0000259" key="11">
    <source>
        <dbReference type="PROSITE" id="PS51352"/>
    </source>
</evidence>
<keyword evidence="5 10" id="KW-1015">Disulfide bond</keyword>
<dbReference type="PANTHER" id="PTHR45663:SF11">
    <property type="entry name" value="GEO12009P1"/>
    <property type="match status" value="1"/>
</dbReference>
<keyword evidence="4" id="KW-0249">Electron transport</keyword>
<dbReference type="SUPFAM" id="SSF52833">
    <property type="entry name" value="Thioredoxin-like"/>
    <property type="match status" value="1"/>
</dbReference>
<evidence type="ECO:0000256" key="8">
    <source>
        <dbReference type="PIRNR" id="PIRNR000077"/>
    </source>
</evidence>
<dbReference type="PROSITE" id="PS51352">
    <property type="entry name" value="THIOREDOXIN_2"/>
    <property type="match status" value="1"/>
</dbReference>
<dbReference type="InterPro" id="IPR013766">
    <property type="entry name" value="Thioredoxin_domain"/>
</dbReference>
<keyword evidence="3" id="KW-0813">Transport</keyword>
<name>A0A151B5R9_9CLOT</name>
<dbReference type="InterPro" id="IPR017937">
    <property type="entry name" value="Thioredoxin_CS"/>
</dbReference>
<dbReference type="PROSITE" id="PS00194">
    <property type="entry name" value="THIOREDOXIN_1"/>
    <property type="match status" value="1"/>
</dbReference>
<evidence type="ECO:0000256" key="10">
    <source>
        <dbReference type="PIRSR" id="PIRSR000077-4"/>
    </source>
</evidence>
<dbReference type="InterPro" id="IPR036249">
    <property type="entry name" value="Thioredoxin-like_sf"/>
</dbReference>